<dbReference type="Pfam" id="PF01266">
    <property type="entry name" value="DAO"/>
    <property type="match status" value="1"/>
</dbReference>
<dbReference type="GO" id="GO:0004808">
    <property type="term" value="F:tRNA (5-methylaminomethyl-2-thiouridylate)(34)-methyltransferase activity"/>
    <property type="evidence" value="ECO:0007669"/>
    <property type="project" value="UniProtKB-EC"/>
</dbReference>
<dbReference type="InterPro" id="IPR023032">
    <property type="entry name" value="tRNA_MAMT_biosynth_bifunc_MnmC"/>
</dbReference>
<evidence type="ECO:0000256" key="4">
    <source>
        <dbReference type="ARBA" id="ARBA00022679"/>
    </source>
</evidence>
<dbReference type="AlphaFoldDB" id="A0A1K2H6L2"/>
<evidence type="ECO:0000256" key="8">
    <source>
        <dbReference type="ARBA" id="ARBA00023002"/>
    </source>
</evidence>
<dbReference type="EC" id="1.5.-.-" evidence="10"/>
<comment type="subcellular location">
    <subcellularLocation>
        <location evidence="10">Cytoplasm</location>
    </subcellularLocation>
</comment>
<comment type="function">
    <text evidence="10">Catalyzes the last two steps in the biosynthesis of 5-methylaminomethyl-2-thiouridine (mnm(5)s(2)U) at the wobble position (U34) in tRNA. Catalyzes the FAD-dependent demodification of cmnm(5)s(2)U34 to nm(5)s(2)U34, followed by the transfer of a methyl group from S-adenosyl-L-methionine to nm(5)s(2)U34, to form mnm(5)s(2)U34.</text>
</comment>
<organism evidence="13 14">
    <name type="scientific">Chitinimonas taiwanensis DSM 18899</name>
    <dbReference type="NCBI Taxonomy" id="1121279"/>
    <lineage>
        <taxon>Bacteria</taxon>
        <taxon>Pseudomonadati</taxon>
        <taxon>Pseudomonadota</taxon>
        <taxon>Betaproteobacteria</taxon>
        <taxon>Neisseriales</taxon>
        <taxon>Chitinibacteraceae</taxon>
        <taxon>Chitinimonas</taxon>
    </lineage>
</organism>
<dbReference type="Pfam" id="PF05430">
    <property type="entry name" value="Methyltransf_30"/>
    <property type="match status" value="1"/>
</dbReference>
<name>A0A1K2H6L2_9NEIS</name>
<dbReference type="Gene3D" id="3.50.50.60">
    <property type="entry name" value="FAD/NAD(P)-binding domain"/>
    <property type="match status" value="1"/>
</dbReference>
<proteinExistence type="inferred from homology"/>
<dbReference type="GO" id="GO:0016645">
    <property type="term" value="F:oxidoreductase activity, acting on the CH-NH group of donors"/>
    <property type="evidence" value="ECO:0007669"/>
    <property type="project" value="InterPro"/>
</dbReference>
<keyword evidence="4 10" id="KW-0808">Transferase</keyword>
<dbReference type="InterPro" id="IPR047785">
    <property type="entry name" value="tRNA_MNMC2"/>
</dbReference>
<keyword evidence="6 10" id="KW-0819">tRNA processing</keyword>
<comment type="similarity">
    <text evidence="10">In the N-terminal section; belongs to the methyltransferase superfamily. tRNA (mnm(5)s(2)U34)-methyltransferase family.</text>
</comment>
<dbReference type="GO" id="GO:0050660">
    <property type="term" value="F:flavin adenine dinucleotide binding"/>
    <property type="evidence" value="ECO:0007669"/>
    <property type="project" value="UniProtKB-UniRule"/>
</dbReference>
<dbReference type="EC" id="2.1.1.61" evidence="10"/>
<feature type="domain" description="MnmC-like methyltransferase" evidence="12">
    <location>
        <begin position="116"/>
        <end position="236"/>
    </location>
</feature>
<dbReference type="EMBL" id="FPKR01000002">
    <property type="protein sequence ID" value="SFZ72021.1"/>
    <property type="molecule type" value="Genomic_DNA"/>
</dbReference>
<keyword evidence="3 10" id="KW-0285">Flavoprotein</keyword>
<evidence type="ECO:0000256" key="7">
    <source>
        <dbReference type="ARBA" id="ARBA00022827"/>
    </source>
</evidence>
<dbReference type="Gene3D" id="3.30.9.10">
    <property type="entry name" value="D-Amino Acid Oxidase, subunit A, domain 2"/>
    <property type="match status" value="1"/>
</dbReference>
<dbReference type="GO" id="GO:0005737">
    <property type="term" value="C:cytoplasm"/>
    <property type="evidence" value="ECO:0007669"/>
    <property type="project" value="UniProtKB-SubCell"/>
</dbReference>
<sequence>MSHPPLQAAELAYSPEGIPFSPRFDDIYHSRSGGLAQARNVFLAGNGLPGRWQGHDHFVICETGFGLGLSFLATWQAWRADPQRCARLHFISCELHPFRAADLSRLYAQLLSEDAELQALAAELIAQWPVLVPGFHRLELAGGQVVLTLLLGDALHWLPKLLAQVDAFYLDGFAPAKNPQLWQAPLFKQFSRLAASAATLATYTVAGEVRRGLAEAGFQVERVAGFGGKRQMLVGQFRGQRHRPVPASQKQALIIGAGIAGASLAERLAARGWRISLLERAAGPASGASGNHAGAYRPVVSQDDNLQARLTRAAFLYGRRRIAALPESITGWCGALQLARHSEEAQRFARIAEHWPAELLQAVDAEQASQLAGQALSGGGLFFPLAGWLNPPSLVRALLAACGPALQTHYGVAVEHLRQQDGQWQALDADGQLLGSAPVLILANAAEAARWAPELALNSDTRVVSHLPASASSVHTVVCRAGYLTPAHAGLACLGSSPLREGGSEAQAHADNLALLSAMLPEASAETQATTPAGRVCARPGTPDRLPIAGALADAAGFQPKHAGSLHLAPRRAGLYALTGFGARGLVWSGLLAEMLASQIAGEPLPIERELVHAVDPARFLARQAERG</sequence>
<keyword evidence="8 10" id="KW-0560">Oxidoreductase</keyword>
<evidence type="ECO:0000256" key="3">
    <source>
        <dbReference type="ARBA" id="ARBA00022630"/>
    </source>
</evidence>
<dbReference type="InterPro" id="IPR036188">
    <property type="entry name" value="FAD/NAD-bd_sf"/>
</dbReference>
<evidence type="ECO:0000256" key="10">
    <source>
        <dbReference type="HAMAP-Rule" id="MF_01102"/>
    </source>
</evidence>
<comment type="cofactor">
    <cofactor evidence="10">
        <name>FAD</name>
        <dbReference type="ChEBI" id="CHEBI:57692"/>
    </cofactor>
</comment>
<evidence type="ECO:0000313" key="13">
    <source>
        <dbReference type="EMBL" id="SFZ72021.1"/>
    </source>
</evidence>
<evidence type="ECO:0000256" key="5">
    <source>
        <dbReference type="ARBA" id="ARBA00022691"/>
    </source>
</evidence>
<accession>A0A1K2H6L2</accession>
<keyword evidence="2 10" id="KW-0489">Methyltransferase</keyword>
<dbReference type="GO" id="GO:0032259">
    <property type="term" value="P:methylation"/>
    <property type="evidence" value="ECO:0007669"/>
    <property type="project" value="UniProtKB-KW"/>
</dbReference>
<keyword evidence="14" id="KW-1185">Reference proteome</keyword>
<dbReference type="Gene3D" id="3.40.50.150">
    <property type="entry name" value="Vaccinia Virus protein VP39"/>
    <property type="match status" value="1"/>
</dbReference>
<evidence type="ECO:0000256" key="6">
    <source>
        <dbReference type="ARBA" id="ARBA00022694"/>
    </source>
</evidence>
<dbReference type="PANTHER" id="PTHR13847:SF283">
    <property type="entry name" value="TRNA 5-METHYLAMINOMETHYL-2-THIOURIDINE BIOSYNTHESIS BIFUNCTIONAL PROTEIN MNMC"/>
    <property type="match status" value="1"/>
</dbReference>
<comment type="catalytic activity">
    <reaction evidence="10">
        <text>5-aminomethyl-2-thiouridine(34) in tRNA + S-adenosyl-L-methionine = 5-methylaminomethyl-2-thiouridine(34) in tRNA + S-adenosyl-L-homocysteine + H(+)</text>
        <dbReference type="Rhea" id="RHEA:19569"/>
        <dbReference type="Rhea" id="RHEA-COMP:10195"/>
        <dbReference type="Rhea" id="RHEA-COMP:10197"/>
        <dbReference type="ChEBI" id="CHEBI:15378"/>
        <dbReference type="ChEBI" id="CHEBI:57856"/>
        <dbReference type="ChEBI" id="CHEBI:59789"/>
        <dbReference type="ChEBI" id="CHEBI:74454"/>
        <dbReference type="ChEBI" id="CHEBI:74455"/>
        <dbReference type="EC" id="2.1.1.61"/>
    </reaction>
</comment>
<dbReference type="InterPro" id="IPR006076">
    <property type="entry name" value="FAD-dep_OxRdtase"/>
</dbReference>
<dbReference type="InterPro" id="IPR017610">
    <property type="entry name" value="tRNA_S-uridine_synth_MnmC_C"/>
</dbReference>
<evidence type="ECO:0000256" key="1">
    <source>
        <dbReference type="ARBA" id="ARBA00022490"/>
    </source>
</evidence>
<evidence type="ECO:0000313" key="14">
    <source>
        <dbReference type="Proteomes" id="UP000186513"/>
    </source>
</evidence>
<keyword evidence="5 10" id="KW-0949">S-adenosyl-L-methionine</keyword>
<dbReference type="NCBIfam" id="NF002483">
    <property type="entry name" value="PRK01747.1-4"/>
    <property type="match status" value="1"/>
</dbReference>
<feature type="region of interest" description="tRNA (mnm(5)s(2)U34)-methyltransferase" evidence="10">
    <location>
        <begin position="1"/>
        <end position="238"/>
    </location>
</feature>
<protein>
    <recommendedName>
        <fullName evidence="10">tRNA 5-methylaminomethyl-2-thiouridine biosynthesis bifunctional protein MnmC</fullName>
        <shortName evidence="10">tRNA mnm(5)s(2)U biosynthesis bifunctional protein</shortName>
    </recommendedName>
    <domain>
        <recommendedName>
            <fullName evidence="10">tRNA (mnm(5)s(2)U34)-methyltransferase</fullName>
            <ecNumber evidence="10">2.1.1.61</ecNumber>
        </recommendedName>
    </domain>
    <domain>
        <recommendedName>
            <fullName evidence="10">FAD-dependent cmnm(5)s(2)U34 oxidoreductase</fullName>
            <ecNumber evidence="10">1.5.-.-</ecNumber>
        </recommendedName>
    </domain>
</protein>
<evidence type="ECO:0000259" key="11">
    <source>
        <dbReference type="Pfam" id="PF01266"/>
    </source>
</evidence>
<dbReference type="RefSeq" id="WP_072427061.1">
    <property type="nucleotide sequence ID" value="NZ_FPKR01000002.1"/>
</dbReference>
<dbReference type="Proteomes" id="UP000186513">
    <property type="component" value="Unassembled WGS sequence"/>
</dbReference>
<keyword evidence="9 10" id="KW-0511">Multifunctional enzyme</keyword>
<evidence type="ECO:0000256" key="9">
    <source>
        <dbReference type="ARBA" id="ARBA00023268"/>
    </source>
</evidence>
<evidence type="ECO:0000256" key="2">
    <source>
        <dbReference type="ARBA" id="ARBA00022603"/>
    </source>
</evidence>
<dbReference type="NCBIfam" id="TIGR03197">
    <property type="entry name" value="MnmC_Cterm"/>
    <property type="match status" value="1"/>
</dbReference>
<dbReference type="NCBIfam" id="NF002481">
    <property type="entry name" value="PRK01747.1-2"/>
    <property type="match status" value="1"/>
</dbReference>
<dbReference type="OrthoDB" id="9786494at2"/>
<dbReference type="GO" id="GO:0002098">
    <property type="term" value="P:tRNA wobble uridine modification"/>
    <property type="evidence" value="ECO:0007669"/>
    <property type="project" value="TreeGrafter"/>
</dbReference>
<dbReference type="InterPro" id="IPR029063">
    <property type="entry name" value="SAM-dependent_MTases_sf"/>
</dbReference>
<gene>
    <name evidence="10" type="primary">mnmC</name>
    <name evidence="13" type="ORF">SAMN02745887_00513</name>
</gene>
<keyword evidence="7 10" id="KW-0274">FAD</keyword>
<comment type="similarity">
    <text evidence="10">In the C-terminal section; belongs to the DAO family.</text>
</comment>
<dbReference type="PANTHER" id="PTHR13847">
    <property type="entry name" value="SARCOSINE DEHYDROGENASE-RELATED"/>
    <property type="match status" value="1"/>
</dbReference>
<evidence type="ECO:0000259" key="12">
    <source>
        <dbReference type="Pfam" id="PF05430"/>
    </source>
</evidence>
<feature type="region of interest" description="FAD-dependent cmnm(5)s(2)U34 oxidoreductase" evidence="10">
    <location>
        <begin position="255"/>
        <end position="628"/>
    </location>
</feature>
<keyword evidence="1 10" id="KW-0963">Cytoplasm</keyword>
<dbReference type="InterPro" id="IPR008471">
    <property type="entry name" value="MnmC-like_methylTransf"/>
</dbReference>
<feature type="domain" description="FAD dependent oxidoreductase" evidence="11">
    <location>
        <begin position="252"/>
        <end position="598"/>
    </location>
</feature>
<dbReference type="NCBIfam" id="NF033855">
    <property type="entry name" value="tRNA_MNMC2"/>
    <property type="match status" value="1"/>
</dbReference>
<dbReference type="HAMAP" id="MF_01102">
    <property type="entry name" value="MnmC"/>
    <property type="match status" value="1"/>
</dbReference>
<dbReference type="SUPFAM" id="SSF51905">
    <property type="entry name" value="FAD/NAD(P)-binding domain"/>
    <property type="match status" value="1"/>
</dbReference>
<reference evidence="13 14" key="1">
    <citation type="submission" date="2016-11" db="EMBL/GenBank/DDBJ databases">
        <authorList>
            <person name="Jaros S."/>
            <person name="Januszkiewicz K."/>
            <person name="Wedrychowicz H."/>
        </authorList>
    </citation>
    <scope>NUCLEOTIDE SEQUENCE [LARGE SCALE GENOMIC DNA]</scope>
    <source>
        <strain evidence="13 14">DSM 18899</strain>
    </source>
</reference>
<dbReference type="STRING" id="1121279.SAMN02745887_00513"/>